<keyword evidence="1" id="KW-1133">Transmembrane helix</keyword>
<feature type="transmembrane region" description="Helical" evidence="1">
    <location>
        <begin position="6"/>
        <end position="26"/>
    </location>
</feature>
<organism evidence="2 3">
    <name type="scientific">Cirrhinus mrigala</name>
    <name type="common">Mrigala</name>
    <dbReference type="NCBI Taxonomy" id="683832"/>
    <lineage>
        <taxon>Eukaryota</taxon>
        <taxon>Metazoa</taxon>
        <taxon>Chordata</taxon>
        <taxon>Craniata</taxon>
        <taxon>Vertebrata</taxon>
        <taxon>Euteleostomi</taxon>
        <taxon>Actinopterygii</taxon>
        <taxon>Neopterygii</taxon>
        <taxon>Teleostei</taxon>
        <taxon>Ostariophysi</taxon>
        <taxon>Cypriniformes</taxon>
        <taxon>Cyprinidae</taxon>
        <taxon>Labeoninae</taxon>
        <taxon>Labeonini</taxon>
        <taxon>Cirrhinus</taxon>
    </lineage>
</organism>
<evidence type="ECO:0000313" key="3">
    <source>
        <dbReference type="Proteomes" id="UP001529510"/>
    </source>
</evidence>
<accession>A0ABD0P4L9</accession>
<feature type="transmembrane region" description="Helical" evidence="1">
    <location>
        <begin position="122"/>
        <end position="143"/>
    </location>
</feature>
<feature type="transmembrane region" description="Helical" evidence="1">
    <location>
        <begin position="47"/>
        <end position="72"/>
    </location>
</feature>
<feature type="transmembrane region" description="Helical" evidence="1">
    <location>
        <begin position="78"/>
        <end position="97"/>
    </location>
</feature>
<dbReference type="Proteomes" id="UP001529510">
    <property type="component" value="Unassembled WGS sequence"/>
</dbReference>
<comment type="caution">
    <text evidence="2">The sequence shown here is derived from an EMBL/GenBank/DDBJ whole genome shotgun (WGS) entry which is preliminary data.</text>
</comment>
<keyword evidence="3" id="KW-1185">Reference proteome</keyword>
<feature type="transmembrane region" description="Helical" evidence="1">
    <location>
        <begin position="257"/>
        <end position="276"/>
    </location>
</feature>
<feature type="transmembrane region" description="Helical" evidence="1">
    <location>
        <begin position="191"/>
        <end position="213"/>
    </location>
</feature>
<gene>
    <name evidence="2" type="ORF">M9458_036090</name>
</gene>
<keyword evidence="1" id="KW-0472">Membrane</keyword>
<proteinExistence type="predicted"/>
<evidence type="ECO:0000313" key="2">
    <source>
        <dbReference type="EMBL" id="KAL0167868.1"/>
    </source>
</evidence>
<name>A0ABD0P4L9_CIRMR</name>
<feature type="non-terminal residue" evidence="2">
    <location>
        <position position="1"/>
    </location>
</feature>
<protein>
    <submittedName>
        <fullName evidence="2">Uncharacterized protein</fullName>
    </submittedName>
</protein>
<reference evidence="2 3" key="1">
    <citation type="submission" date="2024-05" db="EMBL/GenBank/DDBJ databases">
        <title>Genome sequencing and assembly of Indian major carp, Cirrhinus mrigala (Hamilton, 1822).</title>
        <authorList>
            <person name="Mohindra V."/>
            <person name="Chowdhury L.M."/>
            <person name="Lal K."/>
            <person name="Jena J.K."/>
        </authorList>
    </citation>
    <scope>NUCLEOTIDE SEQUENCE [LARGE SCALE GENOMIC DNA]</scope>
    <source>
        <strain evidence="2">CM1030</strain>
        <tissue evidence="2">Blood</tissue>
    </source>
</reference>
<dbReference type="AlphaFoldDB" id="A0ABD0P4L9"/>
<dbReference type="EMBL" id="JAMKFB020000018">
    <property type="protein sequence ID" value="KAL0167868.1"/>
    <property type="molecule type" value="Genomic_DNA"/>
</dbReference>
<feature type="transmembrane region" description="Helical" evidence="1">
    <location>
        <begin position="155"/>
        <end position="179"/>
    </location>
</feature>
<sequence>VLFVELLVALGAAVLTIVAMPHFDIVTNVMILNSVVAECLAKERKRFIMLPVCSIFFIVAGYVLFAISYLVYESSLEIKISVGLAIVGSICVSMNWWENYSTLFAVPFLNEISRDIAQSRNVVCIISSLMRIMVTSAVVAAYVPLSGQDWKSVELHFETVIISLVAIQIVSSALCRWFVVVACKMHALRRSFVMPMYLASITVLAAFLVPAAVRIPETNQTCFKSHKSKSSDEWLPWLLTDTIKTLNTRGIVVDMNIGGLACLSCAALSCTVYIWYLKIQRIERTQDLFVRRMYEGAFLEQCMLLNTRFEIRKRIKEKQG</sequence>
<evidence type="ECO:0000256" key="1">
    <source>
        <dbReference type="SAM" id="Phobius"/>
    </source>
</evidence>
<keyword evidence="1" id="KW-0812">Transmembrane</keyword>
<feature type="non-terminal residue" evidence="2">
    <location>
        <position position="320"/>
    </location>
</feature>